<dbReference type="EMBL" id="FQXK01000040">
    <property type="protein sequence ID" value="SHI78382.1"/>
    <property type="molecule type" value="Genomic_DNA"/>
</dbReference>
<sequence>MKKKVVAMLILTMLLTGCGSNGSENDSSVTLQTSEEAQGTDAGMETGSETDIPADDEMADDNTSDIASNDASDIANDEAGTGDSSKDGSVDDASEDKSSADTDKSSDSSTDKTTDASSEASTSNADKADNSATKDEKKDDSQTTTPPAEEKKDTASASTLPDGTYNADFMTPDQPHYIKSIEVKGDTVVLEAAIYQFDTNWNTVEIGMGTYTLKINDQTRFLFGGGEEDPTVVSKEEFGNKISNLIGSGLGLSFKIQNGYLVQIGIWS</sequence>
<evidence type="ECO:0000256" key="1">
    <source>
        <dbReference type="SAM" id="MobiDB-lite"/>
    </source>
</evidence>
<feature type="region of interest" description="Disordered" evidence="1">
    <location>
        <begin position="17"/>
        <end position="168"/>
    </location>
</feature>
<dbReference type="GeneID" id="89509897"/>
<feature type="compositionally biased region" description="Basic and acidic residues" evidence="1">
    <location>
        <begin position="126"/>
        <end position="141"/>
    </location>
</feature>
<dbReference type="Proteomes" id="UP000184278">
    <property type="component" value="Unassembled WGS sequence"/>
</dbReference>
<evidence type="ECO:0000313" key="4">
    <source>
        <dbReference type="Proteomes" id="UP000184278"/>
    </source>
</evidence>
<feature type="compositionally biased region" description="Low complexity" evidence="1">
    <location>
        <begin position="115"/>
        <end position="125"/>
    </location>
</feature>
<feature type="chain" id="PRO_5009916883" evidence="2">
    <location>
        <begin position="23"/>
        <end position="268"/>
    </location>
</feature>
<evidence type="ECO:0000256" key="2">
    <source>
        <dbReference type="SAM" id="SignalP"/>
    </source>
</evidence>
<dbReference type="PROSITE" id="PS51257">
    <property type="entry name" value="PROKAR_LIPOPROTEIN"/>
    <property type="match status" value="1"/>
</dbReference>
<feature type="compositionally biased region" description="Polar residues" evidence="1">
    <location>
        <begin position="21"/>
        <end position="37"/>
    </location>
</feature>
<organism evidence="3 4">
    <name type="scientific">Butyrivibrio fibrisolvens DSM 3071</name>
    <dbReference type="NCBI Taxonomy" id="1121131"/>
    <lineage>
        <taxon>Bacteria</taxon>
        <taxon>Bacillati</taxon>
        <taxon>Bacillota</taxon>
        <taxon>Clostridia</taxon>
        <taxon>Lachnospirales</taxon>
        <taxon>Lachnospiraceae</taxon>
        <taxon>Butyrivibrio</taxon>
    </lineage>
</organism>
<name>A0A1M6DYQ3_BUTFI</name>
<dbReference type="RefSeq" id="WP_073389848.1">
    <property type="nucleotide sequence ID" value="NZ_FQXK01000040.1"/>
</dbReference>
<feature type="compositionally biased region" description="Acidic residues" evidence="1">
    <location>
        <begin position="52"/>
        <end position="63"/>
    </location>
</feature>
<dbReference type="STRING" id="1121131.SAMN02745229_03621"/>
<feature type="compositionally biased region" description="Basic and acidic residues" evidence="1">
    <location>
        <begin position="84"/>
        <end position="114"/>
    </location>
</feature>
<protein>
    <submittedName>
        <fullName evidence="3">Uncharacterized protein</fullName>
    </submittedName>
</protein>
<accession>A0A1M6DYQ3</accession>
<keyword evidence="4" id="KW-1185">Reference proteome</keyword>
<feature type="signal peptide" evidence="2">
    <location>
        <begin position="1"/>
        <end position="22"/>
    </location>
</feature>
<dbReference type="AlphaFoldDB" id="A0A1M6DYQ3"/>
<evidence type="ECO:0000313" key="3">
    <source>
        <dbReference type="EMBL" id="SHI78382.1"/>
    </source>
</evidence>
<reference evidence="4" key="1">
    <citation type="submission" date="2016-11" db="EMBL/GenBank/DDBJ databases">
        <authorList>
            <person name="Varghese N."/>
            <person name="Submissions S."/>
        </authorList>
    </citation>
    <scope>NUCLEOTIDE SEQUENCE [LARGE SCALE GENOMIC DNA]</scope>
    <source>
        <strain evidence="4">DSM 3071</strain>
    </source>
</reference>
<keyword evidence="2" id="KW-0732">Signal</keyword>
<dbReference type="OrthoDB" id="2005421at2"/>
<proteinExistence type="predicted"/>
<gene>
    <name evidence="3" type="ORF">SAMN02745229_03621</name>
</gene>